<comment type="caution">
    <text evidence="1">The sequence shown here is derived from an EMBL/GenBank/DDBJ whole genome shotgun (WGS) entry which is preliminary data.</text>
</comment>
<sequence>MRLGTIFLFSLLIASCSSVHFIKNDRLTQEELDGVNYALEKYYDTVIIVTQEYYHLNQKRILLKKNNYQLFQVRAEVDEQGLKQVYSGWDSSYKQASEMRKIDNYYFSHGIDPLKIIIFIILQRKGGWYQIVLVL</sequence>
<evidence type="ECO:0008006" key="3">
    <source>
        <dbReference type="Google" id="ProtNLM"/>
    </source>
</evidence>
<dbReference type="PROSITE" id="PS51257">
    <property type="entry name" value="PROKAR_LIPOPROTEIN"/>
    <property type="match status" value="1"/>
</dbReference>
<protein>
    <recommendedName>
        <fullName evidence="3">Lipoprotein</fullName>
    </recommendedName>
</protein>
<organism evidence="1 2">
    <name type="scientific">Candidatus Kerfeldbacteria bacterium CG08_land_8_20_14_0_20_40_16</name>
    <dbReference type="NCBI Taxonomy" id="2014244"/>
    <lineage>
        <taxon>Bacteria</taxon>
        <taxon>Candidatus Kerfeldiibacteriota</taxon>
    </lineage>
</organism>
<dbReference type="Proteomes" id="UP000231542">
    <property type="component" value="Unassembled WGS sequence"/>
</dbReference>
<name>A0A2H0YWN7_9BACT</name>
<evidence type="ECO:0000313" key="1">
    <source>
        <dbReference type="EMBL" id="PIS42143.1"/>
    </source>
</evidence>
<dbReference type="EMBL" id="PEXU01000056">
    <property type="protein sequence ID" value="PIS42143.1"/>
    <property type="molecule type" value="Genomic_DNA"/>
</dbReference>
<dbReference type="AlphaFoldDB" id="A0A2H0YWN7"/>
<reference evidence="1 2" key="1">
    <citation type="submission" date="2017-09" db="EMBL/GenBank/DDBJ databases">
        <title>Depth-based differentiation of microbial function through sediment-hosted aquifers and enrichment of novel symbionts in the deep terrestrial subsurface.</title>
        <authorList>
            <person name="Probst A.J."/>
            <person name="Ladd B."/>
            <person name="Jarett J.K."/>
            <person name="Geller-Mcgrath D.E."/>
            <person name="Sieber C.M."/>
            <person name="Emerson J.B."/>
            <person name="Anantharaman K."/>
            <person name="Thomas B.C."/>
            <person name="Malmstrom R."/>
            <person name="Stieglmeier M."/>
            <person name="Klingl A."/>
            <person name="Woyke T."/>
            <person name="Ryan C.M."/>
            <person name="Banfield J.F."/>
        </authorList>
    </citation>
    <scope>NUCLEOTIDE SEQUENCE [LARGE SCALE GENOMIC DNA]</scope>
    <source>
        <strain evidence="1">CG08_land_8_20_14_0_20_40_16</strain>
    </source>
</reference>
<proteinExistence type="predicted"/>
<accession>A0A2H0YWN7</accession>
<gene>
    <name evidence="1" type="ORF">COT24_04985</name>
</gene>
<evidence type="ECO:0000313" key="2">
    <source>
        <dbReference type="Proteomes" id="UP000231542"/>
    </source>
</evidence>